<dbReference type="Proteomes" id="UP000053237">
    <property type="component" value="Unassembled WGS sequence"/>
</dbReference>
<dbReference type="AlphaFoldDB" id="A0A024G012"/>
<gene>
    <name evidence="1" type="ORF">BN9_007660</name>
</gene>
<evidence type="ECO:0000313" key="1">
    <source>
        <dbReference type="EMBL" id="CCI39982.1"/>
    </source>
</evidence>
<keyword evidence="2" id="KW-1185">Reference proteome</keyword>
<protein>
    <submittedName>
        <fullName evidence="1">Uncharacterized protein</fullName>
    </submittedName>
</protein>
<reference evidence="1 2" key="1">
    <citation type="submission" date="2012-05" db="EMBL/GenBank/DDBJ databases">
        <title>Recombination and specialization in a pathogen metapopulation.</title>
        <authorList>
            <person name="Gardiner A."/>
            <person name="Kemen E."/>
            <person name="Schultz-Larsen T."/>
            <person name="MacLean D."/>
            <person name="Van Oosterhout C."/>
            <person name="Jones J.D.G."/>
        </authorList>
    </citation>
    <scope>NUCLEOTIDE SEQUENCE [LARGE SCALE GENOMIC DNA]</scope>
    <source>
        <strain evidence="1 2">Ac Nc2</strain>
    </source>
</reference>
<proteinExistence type="predicted"/>
<accession>A0A024G012</accession>
<organism evidence="1 2">
    <name type="scientific">Albugo candida</name>
    <dbReference type="NCBI Taxonomy" id="65357"/>
    <lineage>
        <taxon>Eukaryota</taxon>
        <taxon>Sar</taxon>
        <taxon>Stramenopiles</taxon>
        <taxon>Oomycota</taxon>
        <taxon>Peronosporomycetes</taxon>
        <taxon>Albuginales</taxon>
        <taxon>Albuginaceae</taxon>
        <taxon>Albugo</taxon>
    </lineage>
</organism>
<name>A0A024G012_9STRA</name>
<comment type="caution">
    <text evidence="1">The sequence shown here is derived from an EMBL/GenBank/DDBJ whole genome shotgun (WGS) entry which is preliminary data.</text>
</comment>
<sequence length="150" mass="17670">MSNSQLFNSTQYWLLCAVQPFAQLPLFCAPHGMVILLQSLCACLHNKVSVMVFIASFRKRSLTLLFRRAMRYLRLERGFLDLVQYIKWILGALERKLMEWKHFHMARICIISFMWKQISARYLRFSGDATPHHVSPDYKQQSISFTYQSG</sequence>
<dbReference type="InParanoid" id="A0A024G012"/>
<dbReference type="EMBL" id="CAIX01000004">
    <property type="protein sequence ID" value="CCI39982.1"/>
    <property type="molecule type" value="Genomic_DNA"/>
</dbReference>
<evidence type="ECO:0000313" key="2">
    <source>
        <dbReference type="Proteomes" id="UP000053237"/>
    </source>
</evidence>